<proteinExistence type="predicted"/>
<organism evidence="1">
    <name type="scientific">Tolypothrix bouteillei VB521301</name>
    <dbReference type="NCBI Taxonomy" id="1479485"/>
    <lineage>
        <taxon>Bacteria</taxon>
        <taxon>Bacillati</taxon>
        <taxon>Cyanobacteriota</taxon>
        <taxon>Cyanophyceae</taxon>
        <taxon>Nostocales</taxon>
        <taxon>Tolypothrichaceae</taxon>
        <taxon>Tolypothrix</taxon>
    </lineage>
</organism>
<dbReference type="OrthoDB" id="285792at2"/>
<evidence type="ECO:0000313" key="1">
    <source>
        <dbReference type="EMBL" id="KIE11593.1"/>
    </source>
</evidence>
<reference evidence="1" key="1">
    <citation type="journal article" date="2015" name="Genome Announc.">
        <title>Draft Genome Sequence of Tolypothrix boutellei Strain VB521301.</title>
        <authorList>
            <person name="Chandrababunaidu M.M."/>
            <person name="Singh D."/>
            <person name="Sen D."/>
            <person name="Bhan S."/>
            <person name="Das S."/>
            <person name="Gupta A."/>
            <person name="Adhikary S.P."/>
            <person name="Tripathy S."/>
        </authorList>
    </citation>
    <scope>NUCLEOTIDE SEQUENCE</scope>
    <source>
        <strain evidence="1">VB521301</strain>
    </source>
</reference>
<comment type="caution">
    <text evidence="1">The sequence shown here is derived from an EMBL/GenBank/DDBJ whole genome shotgun (WGS) entry which is preliminary data.</text>
</comment>
<name>A0A0C1R7F5_9CYAN</name>
<evidence type="ECO:0008006" key="2">
    <source>
        <dbReference type="Google" id="ProtNLM"/>
    </source>
</evidence>
<dbReference type="AlphaFoldDB" id="A0A0C1R7F5"/>
<dbReference type="PROSITE" id="PS51257">
    <property type="entry name" value="PROKAR_LIPOPROTEIN"/>
    <property type="match status" value="1"/>
</dbReference>
<dbReference type="STRING" id="1479485.DA73_0214990"/>
<gene>
    <name evidence="1" type="ORF">DA73_0214990</name>
</gene>
<protein>
    <recommendedName>
        <fullName evidence="2">Lipoprotein</fullName>
    </recommendedName>
</protein>
<sequence>MTTRPATLLATLLLAGLVLTLGGCNIVGGLAGGMAASYERTGTRVVEAEYTRLAGEEWAVIVSADLGIQGEYPDLTLYLTAQVTKRLAENNQTIAAKGYVPADRLLTHLYDNPRWVTKPRGELAKSLGVTRLVWIEVLDYRLNDPGNQYLWAGEASGTVSVIEADSPAPDEAAYSKSIRVRFPDSKGITQAELTREAVMTALAQRFVDRASWLLYTHEEPNAIKY</sequence>
<dbReference type="EMBL" id="JHEG02000047">
    <property type="protein sequence ID" value="KIE11593.1"/>
    <property type="molecule type" value="Genomic_DNA"/>
</dbReference>
<accession>A0A0C1R7F5</accession>